<dbReference type="InterPro" id="IPR013096">
    <property type="entry name" value="Cupin_2"/>
</dbReference>
<dbReference type="InterPro" id="IPR014710">
    <property type="entry name" value="RmlC-like_jellyroll"/>
</dbReference>
<dbReference type="InterPro" id="IPR052535">
    <property type="entry name" value="Bacilysin_H2HPP_isomerase"/>
</dbReference>
<dbReference type="Pfam" id="PF07883">
    <property type="entry name" value="Cupin_2"/>
    <property type="match status" value="1"/>
</dbReference>
<evidence type="ECO:0000313" key="2">
    <source>
        <dbReference type="EMBL" id="TFF27581.1"/>
    </source>
</evidence>
<dbReference type="RefSeq" id="WP_134760332.1">
    <property type="nucleotide sequence ID" value="NZ_SOZD01000001.1"/>
</dbReference>
<dbReference type="InterPro" id="IPR025499">
    <property type="entry name" value="KdgF"/>
</dbReference>
<dbReference type="EMBL" id="SOZD01000001">
    <property type="protein sequence ID" value="TFF27581.1"/>
    <property type="molecule type" value="Genomic_DNA"/>
</dbReference>
<dbReference type="CDD" id="cd02238">
    <property type="entry name" value="cupin_KdgF"/>
    <property type="match status" value="1"/>
</dbReference>
<dbReference type="Gene3D" id="2.60.120.10">
    <property type="entry name" value="Jelly Rolls"/>
    <property type="match status" value="1"/>
</dbReference>
<dbReference type="Proteomes" id="UP000298179">
    <property type="component" value="Unassembled WGS sequence"/>
</dbReference>
<dbReference type="SUPFAM" id="SSF51182">
    <property type="entry name" value="RmlC-like cupins"/>
    <property type="match status" value="1"/>
</dbReference>
<dbReference type="OrthoDB" id="9811153at2"/>
<organism evidence="2 3">
    <name type="scientific">Jiella endophytica</name>
    <dbReference type="NCBI Taxonomy" id="2558362"/>
    <lineage>
        <taxon>Bacteria</taxon>
        <taxon>Pseudomonadati</taxon>
        <taxon>Pseudomonadota</taxon>
        <taxon>Alphaproteobacteria</taxon>
        <taxon>Hyphomicrobiales</taxon>
        <taxon>Aurantimonadaceae</taxon>
        <taxon>Jiella</taxon>
    </lineage>
</organism>
<evidence type="ECO:0000259" key="1">
    <source>
        <dbReference type="Pfam" id="PF07883"/>
    </source>
</evidence>
<dbReference type="InterPro" id="IPR011051">
    <property type="entry name" value="RmlC_Cupin_sf"/>
</dbReference>
<dbReference type="PANTHER" id="PTHR40112">
    <property type="entry name" value="H2HPP ISOMERASE"/>
    <property type="match status" value="1"/>
</dbReference>
<reference evidence="2 3" key="1">
    <citation type="submission" date="2019-03" db="EMBL/GenBank/DDBJ databases">
        <title>Jiella endophytica sp. nov., a novel endophytic bacterium isolated from root of Ficus microcarpa Linn. f.</title>
        <authorList>
            <person name="Tuo L."/>
        </authorList>
    </citation>
    <scope>NUCLEOTIDE SEQUENCE [LARGE SCALE GENOMIC DNA]</scope>
    <source>
        <strain evidence="2 3">CBS5Q-3</strain>
    </source>
</reference>
<feature type="domain" description="Cupin type-2" evidence="1">
    <location>
        <begin position="33"/>
        <end position="91"/>
    </location>
</feature>
<dbReference type="PIRSF" id="PIRSF029883">
    <property type="entry name" value="KdgF"/>
    <property type="match status" value="1"/>
</dbReference>
<accession>A0A4Y8RVP1</accession>
<gene>
    <name evidence="2" type="ORF">E3C22_03750</name>
</gene>
<dbReference type="AlphaFoldDB" id="A0A4Y8RVP1"/>
<proteinExistence type="predicted"/>
<evidence type="ECO:0000313" key="3">
    <source>
        <dbReference type="Proteomes" id="UP000298179"/>
    </source>
</evidence>
<name>A0A4Y8RVP1_9HYPH</name>
<dbReference type="PANTHER" id="PTHR40112:SF1">
    <property type="entry name" value="H2HPP ISOMERASE"/>
    <property type="match status" value="1"/>
</dbReference>
<protein>
    <submittedName>
        <fullName evidence="2">Cupin domain-containing protein</fullName>
    </submittedName>
</protein>
<sequence>MGETTDTAGEWVTVDAQTRRRILAHTPEMMVVEVEFQPGGVGAEHSHPHLQSSYVKSGTFTYTIAGKTQTLTEGDGVVVPANARHSAETATGGSLIDVFTPAREDFLPA</sequence>
<comment type="caution">
    <text evidence="2">The sequence shown here is derived from an EMBL/GenBank/DDBJ whole genome shotgun (WGS) entry which is preliminary data.</text>
</comment>
<keyword evidence="3" id="KW-1185">Reference proteome</keyword>